<dbReference type="PRINTS" id="PR00146">
    <property type="entry name" value="DHPICSNTHASE"/>
</dbReference>
<protein>
    <submittedName>
        <fullName evidence="5">Dihydrodipicolinate synthase family protein</fullName>
    </submittedName>
</protein>
<evidence type="ECO:0000313" key="6">
    <source>
        <dbReference type="Proteomes" id="UP001208771"/>
    </source>
</evidence>
<dbReference type="AlphaFoldDB" id="A0AAE3SVX9"/>
<dbReference type="PANTHER" id="PTHR12128:SF66">
    <property type="entry name" value="4-HYDROXY-2-OXOGLUTARATE ALDOLASE, MITOCHONDRIAL"/>
    <property type="match status" value="1"/>
</dbReference>
<dbReference type="SMART" id="SM01130">
    <property type="entry name" value="DHDPS"/>
    <property type="match status" value="1"/>
</dbReference>
<name>A0AAE3SVX9_9HYPH</name>
<dbReference type="InterPro" id="IPR013785">
    <property type="entry name" value="Aldolase_TIM"/>
</dbReference>
<dbReference type="GO" id="GO:0005829">
    <property type="term" value="C:cytosol"/>
    <property type="evidence" value="ECO:0007669"/>
    <property type="project" value="TreeGrafter"/>
</dbReference>
<dbReference type="Proteomes" id="UP001208771">
    <property type="component" value="Unassembled WGS sequence"/>
</dbReference>
<accession>A0AAE3SVX9</accession>
<evidence type="ECO:0000313" key="5">
    <source>
        <dbReference type="EMBL" id="MCX8997434.1"/>
    </source>
</evidence>
<dbReference type="CDD" id="cd00408">
    <property type="entry name" value="DHDPS-like"/>
    <property type="match status" value="1"/>
</dbReference>
<evidence type="ECO:0000256" key="3">
    <source>
        <dbReference type="PIRNR" id="PIRNR001365"/>
    </source>
</evidence>
<reference evidence="5" key="1">
    <citation type="submission" date="2022-07" db="EMBL/GenBank/DDBJ databases">
        <title>Ectorhizobium quercum gen.nov., sp. nov.</title>
        <authorList>
            <person name="Ma T."/>
            <person name="Li Y."/>
        </authorList>
    </citation>
    <scope>NUCLEOTIDE SEQUENCE</scope>
    <source>
        <strain evidence="5">BDR2-2</strain>
    </source>
</reference>
<evidence type="ECO:0000256" key="2">
    <source>
        <dbReference type="ARBA" id="ARBA00023239"/>
    </source>
</evidence>
<dbReference type="PANTHER" id="PTHR12128">
    <property type="entry name" value="DIHYDRODIPICOLINATE SYNTHASE"/>
    <property type="match status" value="1"/>
</dbReference>
<dbReference type="SUPFAM" id="SSF51569">
    <property type="entry name" value="Aldolase"/>
    <property type="match status" value="1"/>
</dbReference>
<dbReference type="InterPro" id="IPR002220">
    <property type="entry name" value="DapA-like"/>
</dbReference>
<dbReference type="GO" id="GO:0008840">
    <property type="term" value="F:4-hydroxy-tetrahydrodipicolinate synthase activity"/>
    <property type="evidence" value="ECO:0007669"/>
    <property type="project" value="TreeGrafter"/>
</dbReference>
<evidence type="ECO:0000256" key="1">
    <source>
        <dbReference type="ARBA" id="ARBA00007592"/>
    </source>
</evidence>
<dbReference type="Gene3D" id="3.20.20.70">
    <property type="entry name" value="Aldolase class I"/>
    <property type="match status" value="1"/>
</dbReference>
<comment type="similarity">
    <text evidence="1 3">Belongs to the DapA family.</text>
</comment>
<proteinExistence type="inferred from homology"/>
<keyword evidence="6" id="KW-1185">Reference proteome</keyword>
<dbReference type="PIRSF" id="PIRSF001365">
    <property type="entry name" value="DHDPS"/>
    <property type="match status" value="1"/>
</dbReference>
<evidence type="ECO:0000256" key="4">
    <source>
        <dbReference type="PIRSR" id="PIRSR001365-2"/>
    </source>
</evidence>
<comment type="caution">
    <text evidence="5">The sequence shown here is derived from an EMBL/GenBank/DDBJ whole genome shotgun (WGS) entry which is preliminary data.</text>
</comment>
<sequence length="313" mass="34089">MSAHRINEKTRGVYVISVTPFRDDGRLDLQSVESLMQFYLDAGVDGIVILGMMGEAGKLGDEESRIFARTVFEVVDGRVPVAVGVSNAGLGNLVGLAHDVMEMGAAGVMVAPLNSLRTDAQIAAYFTAVCAGLGEDVPVILQDFPLATTVQMSPPLIDRLVEDLPQIAMLKHEDWPGLNKLTALRETEASGRRRRISILTGNGGLHLPQELDRGADGAMTGFCFPEMLVEVCAAHAAGDRDRAEDIFDAYLPLVRHEAQPGLGLAFRKEALHRRGAIASPFVRQPGPKLTRSDMKDMDRLIDRVHRRLEKLEG</sequence>
<dbReference type="EMBL" id="JANFPI010000003">
    <property type="protein sequence ID" value="MCX8997434.1"/>
    <property type="molecule type" value="Genomic_DNA"/>
</dbReference>
<feature type="binding site" evidence="4">
    <location>
        <position position="219"/>
    </location>
    <ligand>
        <name>pyruvate</name>
        <dbReference type="ChEBI" id="CHEBI:15361"/>
    </ligand>
</feature>
<dbReference type="RefSeq" id="WP_306411222.1">
    <property type="nucleotide sequence ID" value="NZ_JANFPI010000003.1"/>
</dbReference>
<organism evidence="5 6">
    <name type="scientific">Ectorhizobium quercum</name>
    <dbReference type="NCBI Taxonomy" id="2965071"/>
    <lineage>
        <taxon>Bacteria</taxon>
        <taxon>Pseudomonadati</taxon>
        <taxon>Pseudomonadota</taxon>
        <taxon>Alphaproteobacteria</taxon>
        <taxon>Hyphomicrobiales</taxon>
        <taxon>Rhizobiaceae</taxon>
        <taxon>Ectorhizobium</taxon>
    </lineage>
</organism>
<gene>
    <name evidence="5" type="ORF">NOF55_09970</name>
</gene>
<dbReference type="Pfam" id="PF00701">
    <property type="entry name" value="DHDPS"/>
    <property type="match status" value="1"/>
</dbReference>
<keyword evidence="2 3" id="KW-0456">Lyase</keyword>